<dbReference type="OrthoDB" id="21380at2759"/>
<protein>
    <recommendedName>
        <fullName evidence="6">DBF4-type domain-containing protein</fullName>
    </recommendedName>
</protein>
<dbReference type="GO" id="GO:1901987">
    <property type="term" value="P:regulation of cell cycle phase transition"/>
    <property type="evidence" value="ECO:0007669"/>
    <property type="project" value="TreeGrafter"/>
</dbReference>
<dbReference type="Pfam" id="PF07535">
    <property type="entry name" value="zf-DBF"/>
    <property type="match status" value="1"/>
</dbReference>
<dbReference type="Pfam" id="PF08630">
    <property type="entry name" value="Dfp1_Him1_M"/>
    <property type="match status" value="1"/>
</dbReference>
<evidence type="ECO:0000256" key="2">
    <source>
        <dbReference type="ARBA" id="ARBA00022771"/>
    </source>
</evidence>
<accession>A0A507C9N0</accession>
<dbReference type="InterPro" id="IPR013939">
    <property type="entry name" value="Regulatory_Dfp1/Him1"/>
</dbReference>
<gene>
    <name evidence="7" type="ORF">SmJEL517_g01489</name>
</gene>
<dbReference type="PANTHER" id="PTHR15375">
    <property type="entry name" value="ACTIVATOR OF S-PHASE KINASE-RELATED"/>
    <property type="match status" value="1"/>
</dbReference>
<feature type="compositionally biased region" description="Basic and acidic residues" evidence="5">
    <location>
        <begin position="653"/>
        <end position="663"/>
    </location>
</feature>
<dbReference type="InterPro" id="IPR038545">
    <property type="entry name" value="Znf_DBF_sf"/>
</dbReference>
<dbReference type="Gene3D" id="6.10.250.3410">
    <property type="entry name" value="DBF zinc finger"/>
    <property type="match status" value="1"/>
</dbReference>
<dbReference type="GO" id="GO:0043539">
    <property type="term" value="F:protein serine/threonine kinase activator activity"/>
    <property type="evidence" value="ECO:0007669"/>
    <property type="project" value="TreeGrafter"/>
</dbReference>
<keyword evidence="1" id="KW-0479">Metal-binding</keyword>
<dbReference type="Proteomes" id="UP000319731">
    <property type="component" value="Unassembled WGS sequence"/>
</dbReference>
<evidence type="ECO:0000256" key="1">
    <source>
        <dbReference type="ARBA" id="ARBA00022723"/>
    </source>
</evidence>
<keyword evidence="3" id="KW-0862">Zinc</keyword>
<dbReference type="STRING" id="1806994.A0A507C9N0"/>
<dbReference type="PANTHER" id="PTHR15375:SF26">
    <property type="entry name" value="PROTEIN CHIFFON"/>
    <property type="match status" value="1"/>
</dbReference>
<name>A0A507C9N0_9FUNG</name>
<proteinExistence type="predicted"/>
<evidence type="ECO:0000313" key="8">
    <source>
        <dbReference type="Proteomes" id="UP000319731"/>
    </source>
</evidence>
<dbReference type="GO" id="GO:0008270">
    <property type="term" value="F:zinc ion binding"/>
    <property type="evidence" value="ECO:0007669"/>
    <property type="project" value="UniProtKB-KW"/>
</dbReference>
<keyword evidence="8" id="KW-1185">Reference proteome</keyword>
<feature type="domain" description="DBF4-type" evidence="6">
    <location>
        <begin position="669"/>
        <end position="718"/>
    </location>
</feature>
<dbReference type="GO" id="GO:0003676">
    <property type="term" value="F:nucleic acid binding"/>
    <property type="evidence" value="ECO:0007669"/>
    <property type="project" value="InterPro"/>
</dbReference>
<organism evidence="7 8">
    <name type="scientific">Synchytrium microbalum</name>
    <dbReference type="NCBI Taxonomy" id="1806994"/>
    <lineage>
        <taxon>Eukaryota</taxon>
        <taxon>Fungi</taxon>
        <taxon>Fungi incertae sedis</taxon>
        <taxon>Chytridiomycota</taxon>
        <taxon>Chytridiomycota incertae sedis</taxon>
        <taxon>Chytridiomycetes</taxon>
        <taxon>Synchytriales</taxon>
        <taxon>Synchytriaceae</taxon>
        <taxon>Synchytrium</taxon>
    </lineage>
</organism>
<dbReference type="CDD" id="cd00027">
    <property type="entry name" value="BRCT"/>
    <property type="match status" value="1"/>
</dbReference>
<dbReference type="FunFam" id="6.10.250.3410:FF:000001">
    <property type="entry name" value="Protein DBF4 homolog A"/>
    <property type="match status" value="1"/>
</dbReference>
<comment type="caution">
    <text evidence="7">The sequence shown here is derived from an EMBL/GenBank/DDBJ whole genome shotgun (WGS) entry which is preliminary data.</text>
</comment>
<dbReference type="GO" id="GO:0010571">
    <property type="term" value="P:positive regulation of nuclear cell cycle DNA replication"/>
    <property type="evidence" value="ECO:0007669"/>
    <property type="project" value="TreeGrafter"/>
</dbReference>
<dbReference type="InterPro" id="IPR006572">
    <property type="entry name" value="Znf_DBF"/>
</dbReference>
<evidence type="ECO:0000256" key="4">
    <source>
        <dbReference type="PROSITE-ProRule" id="PRU00600"/>
    </source>
</evidence>
<feature type="region of interest" description="Disordered" evidence="5">
    <location>
        <begin position="862"/>
        <end position="881"/>
    </location>
</feature>
<dbReference type="InterPro" id="IPR036420">
    <property type="entry name" value="BRCT_dom_sf"/>
</dbReference>
<feature type="region of interest" description="Disordered" evidence="5">
    <location>
        <begin position="41"/>
        <end position="62"/>
    </location>
</feature>
<dbReference type="PROSITE" id="PS51265">
    <property type="entry name" value="ZF_DBF4"/>
    <property type="match status" value="1"/>
</dbReference>
<sequence length="919" mass="101865">MPNENSGVALKGNKSMAALRPSNRGNEKILGLKPQYALTTNKRTSTNDDGIRPTARQPQKKTVAHEMMNRNSGLFASAAGPSRNSSRPRIANENDSPLAGNAQSRIAKPPLPPAAVAEYSRLRSVPLRTTTTTGNALMDPPAAKPRNSAQIRDAQLKAAAATKMNASKPTNKLIATFNSRQVPLPPLTGERFATQQWEDENRKNDAVTWPTTATAITRTNGRKPSENPGKKIEKPAAINFNNASTAVAARGTRAVTPPVDKSKQPTIVKGYNKIKDDENVNPHPSLRKSAFPPPATVAAALKTALGKNKPVLGNTSKGKSQQIGATKAEKKDIKATLMDDKSFVPAWTEKMRRTVFYFYDLNPAQHRRLQKAVEFHGAKVEKFLCPRVTHVVQAFMEVELMTKSPEIKDGVGYKLPGPKVIELDCNDGLGKRLKQVQPKPIELIEHFKNLGKKVWHISRLVDVIQYLQPVKKRGLDDILKEEFWFGPVTGRDTTQQNFRPFTGEYLVVEDSTKIHRPIIIKEFNMNPADKLPPWPKLYAPNQINRCAFIPPPASWLPTVDEGYLTDSEGHFGVRAKVKWSGERETHYELRKIAKDAAAALGVNAAEKELMDDDEIEEVWKAARTECKLTFEHVKVRKESEDGDSQVIPRKRQHQEVDTTDSRKPVGKAFYHRPGYCENCCDKYDDFIEHVNSKRHRDFAIDESNFSELDECLADVQRPISAKFIDTSSSDTENLAPIVAGSTSDMVYDDSDRETVFSDFSRHQGINNKVYESSEMSIIEDVGIDTDATEEDIPSEEGEEENAMQEGDDDEQEDEDEQEKRSGGDVYIVGQDEEDGEDVVLLQSPPKRLRLEEAPTPVVLETNSRTTGGAVSSSASSTAASDITDIGRKSVSRTIYDSVGGIVNMVGVMLSPILGSKRSR</sequence>
<dbReference type="RefSeq" id="XP_031026625.1">
    <property type="nucleotide sequence ID" value="XM_031167417.1"/>
</dbReference>
<feature type="region of interest" description="Disordered" evidence="5">
    <location>
        <begin position="74"/>
        <end position="109"/>
    </location>
</feature>
<evidence type="ECO:0000256" key="3">
    <source>
        <dbReference type="ARBA" id="ARBA00022833"/>
    </source>
</evidence>
<dbReference type="GO" id="GO:0031431">
    <property type="term" value="C:Dbf4-dependent protein kinase complex"/>
    <property type="evidence" value="ECO:0007669"/>
    <property type="project" value="TreeGrafter"/>
</dbReference>
<dbReference type="InterPro" id="IPR051590">
    <property type="entry name" value="Replication_Regulatory_Kinase"/>
</dbReference>
<evidence type="ECO:0000313" key="7">
    <source>
        <dbReference type="EMBL" id="TPX36312.1"/>
    </source>
</evidence>
<evidence type="ECO:0000256" key="5">
    <source>
        <dbReference type="SAM" id="MobiDB-lite"/>
    </source>
</evidence>
<dbReference type="SMART" id="SM00586">
    <property type="entry name" value="ZnF_DBF"/>
    <property type="match status" value="1"/>
</dbReference>
<feature type="compositionally biased region" description="Acidic residues" evidence="5">
    <location>
        <begin position="781"/>
        <end position="816"/>
    </location>
</feature>
<dbReference type="EMBL" id="QEAO01000005">
    <property type="protein sequence ID" value="TPX36312.1"/>
    <property type="molecule type" value="Genomic_DNA"/>
</dbReference>
<keyword evidence="2 4" id="KW-0863">Zinc-finger</keyword>
<dbReference type="AlphaFoldDB" id="A0A507C9N0"/>
<dbReference type="GeneID" id="42002714"/>
<evidence type="ECO:0000259" key="6">
    <source>
        <dbReference type="PROSITE" id="PS51265"/>
    </source>
</evidence>
<dbReference type="SUPFAM" id="SSF52113">
    <property type="entry name" value="BRCT domain"/>
    <property type="match status" value="1"/>
</dbReference>
<feature type="region of interest" description="Disordered" evidence="5">
    <location>
        <begin position="641"/>
        <end position="664"/>
    </location>
</feature>
<feature type="region of interest" description="Disordered" evidence="5">
    <location>
        <begin position="1"/>
        <end position="29"/>
    </location>
</feature>
<feature type="compositionally biased region" description="Low complexity" evidence="5">
    <location>
        <begin position="863"/>
        <end position="880"/>
    </location>
</feature>
<reference evidence="7 8" key="1">
    <citation type="journal article" date="2019" name="Sci. Rep.">
        <title>Comparative genomics of chytrid fungi reveal insights into the obligate biotrophic and pathogenic lifestyle of Synchytrium endobioticum.</title>
        <authorList>
            <person name="van de Vossenberg B.T.L.H."/>
            <person name="Warris S."/>
            <person name="Nguyen H.D.T."/>
            <person name="van Gent-Pelzer M.P.E."/>
            <person name="Joly D.L."/>
            <person name="van de Geest H.C."/>
            <person name="Bonants P.J.M."/>
            <person name="Smith D.S."/>
            <person name="Levesque C.A."/>
            <person name="van der Lee T.A.J."/>
        </authorList>
    </citation>
    <scope>NUCLEOTIDE SEQUENCE [LARGE SCALE GENOMIC DNA]</scope>
    <source>
        <strain evidence="7 8">JEL517</strain>
    </source>
</reference>
<feature type="region of interest" description="Disordered" evidence="5">
    <location>
        <begin position="781"/>
        <end position="836"/>
    </location>
</feature>